<dbReference type="SMART" id="SM00320">
    <property type="entry name" value="WD40"/>
    <property type="match status" value="7"/>
</dbReference>
<feature type="repeat" description="WD" evidence="3">
    <location>
        <begin position="182"/>
        <end position="225"/>
    </location>
</feature>
<dbReference type="InterPro" id="IPR015943">
    <property type="entry name" value="WD40/YVTN_repeat-like_dom_sf"/>
</dbReference>
<evidence type="ECO:0000256" key="1">
    <source>
        <dbReference type="ARBA" id="ARBA00022574"/>
    </source>
</evidence>
<protein>
    <submittedName>
        <fullName evidence="4">WD-repeat protein</fullName>
    </submittedName>
</protein>
<evidence type="ECO:0000256" key="3">
    <source>
        <dbReference type="PROSITE-ProRule" id="PRU00221"/>
    </source>
</evidence>
<proteinExistence type="predicted"/>
<organism evidence="4 5">
    <name type="scientific">Reticulomyxa filosa</name>
    <dbReference type="NCBI Taxonomy" id="46433"/>
    <lineage>
        <taxon>Eukaryota</taxon>
        <taxon>Sar</taxon>
        <taxon>Rhizaria</taxon>
        <taxon>Retaria</taxon>
        <taxon>Foraminifera</taxon>
        <taxon>Monothalamids</taxon>
        <taxon>Reticulomyxidae</taxon>
        <taxon>Reticulomyxa</taxon>
    </lineage>
</organism>
<keyword evidence="5" id="KW-1185">Reference proteome</keyword>
<feature type="repeat" description="WD" evidence="3">
    <location>
        <begin position="288"/>
        <end position="331"/>
    </location>
</feature>
<dbReference type="PANTHER" id="PTHR19879:SF9">
    <property type="entry name" value="TRANSCRIPTION INITIATION FACTOR TFIID SUBUNIT 5"/>
    <property type="match status" value="1"/>
</dbReference>
<dbReference type="PANTHER" id="PTHR19879">
    <property type="entry name" value="TRANSCRIPTION INITIATION FACTOR TFIID"/>
    <property type="match status" value="1"/>
</dbReference>
<sequence length="425" mass="49303">MDANILQNETNFSSQSLYLLNKRNYFNFLLTLRDLKKKKEEIQIIIHHWIRTLDIKLGWIKDFDKLVVNYVSAVFMFDKFYSSSKLINTFPGHTNAVWSIDYSTFDDNRFICSGSSDQTVRVWDADNNKQIQSFNESSCSVYCVKFSQYHYRHHCQNVICFSSYDKNIRFWDFKCNKQLQIFNEHTGRVGGIEFSQFNGGRYLCSGSIDKTIRLWDVEKSKSLHVFKGHKRTVSCVDISPLQSNNKDDNNKMNNIGVIGGNGYTICSGSYDETIRIWDIEKTKQFNEFQGHKSIVNSVKYGSNELVNTILSGSYDKSVRLWDIRSSQKIQVFNGHTSFVYAVEYSLVMENSIGNLNVICSGSLDNTIRFWDIRSNKHELYIIKGNYEDYGICCLKFIALKKKSDNALYDLNLCYGSYKGLINIWG</sequence>
<dbReference type="InterPro" id="IPR001680">
    <property type="entry name" value="WD40_rpt"/>
</dbReference>
<dbReference type="SUPFAM" id="SSF50978">
    <property type="entry name" value="WD40 repeat-like"/>
    <property type="match status" value="1"/>
</dbReference>
<dbReference type="Pfam" id="PF00400">
    <property type="entry name" value="WD40"/>
    <property type="match status" value="6"/>
</dbReference>
<gene>
    <name evidence="4" type="ORF">RFI_25140</name>
</gene>
<dbReference type="Gene3D" id="2.130.10.10">
    <property type="entry name" value="YVTN repeat-like/Quinoprotein amine dehydrogenase"/>
    <property type="match status" value="2"/>
</dbReference>
<feature type="repeat" description="WD" evidence="3">
    <location>
        <begin position="90"/>
        <end position="133"/>
    </location>
</feature>
<keyword evidence="1 3" id="KW-0853">WD repeat</keyword>
<feature type="repeat" description="WD" evidence="3">
    <location>
        <begin position="332"/>
        <end position="380"/>
    </location>
</feature>
<evidence type="ECO:0000256" key="2">
    <source>
        <dbReference type="ARBA" id="ARBA00022737"/>
    </source>
</evidence>
<dbReference type="InterPro" id="IPR019775">
    <property type="entry name" value="WD40_repeat_CS"/>
</dbReference>
<dbReference type="PRINTS" id="PR00320">
    <property type="entry name" value="GPROTEINBRPT"/>
</dbReference>
<accession>X6MDZ4</accession>
<evidence type="ECO:0000313" key="4">
    <source>
        <dbReference type="EMBL" id="ETO12238.1"/>
    </source>
</evidence>
<comment type="caution">
    <text evidence="4">The sequence shown here is derived from an EMBL/GenBank/DDBJ whole genome shotgun (WGS) entry which is preliminary data.</text>
</comment>
<dbReference type="PROSITE" id="PS00678">
    <property type="entry name" value="WD_REPEATS_1"/>
    <property type="match status" value="4"/>
</dbReference>
<evidence type="ECO:0000313" key="5">
    <source>
        <dbReference type="Proteomes" id="UP000023152"/>
    </source>
</evidence>
<dbReference type="AlphaFoldDB" id="X6MDZ4"/>
<dbReference type="PROSITE" id="PS50082">
    <property type="entry name" value="WD_REPEATS_2"/>
    <property type="match status" value="5"/>
</dbReference>
<dbReference type="OrthoDB" id="10002522at2759"/>
<dbReference type="Proteomes" id="UP000023152">
    <property type="component" value="Unassembled WGS sequence"/>
</dbReference>
<dbReference type="EMBL" id="ASPP01021604">
    <property type="protein sequence ID" value="ETO12238.1"/>
    <property type="molecule type" value="Genomic_DNA"/>
</dbReference>
<dbReference type="InterPro" id="IPR020472">
    <property type="entry name" value="WD40_PAC1"/>
</dbReference>
<keyword evidence="2" id="KW-0677">Repeat</keyword>
<dbReference type="CDD" id="cd00200">
    <property type="entry name" value="WD40"/>
    <property type="match status" value="1"/>
</dbReference>
<reference evidence="4 5" key="1">
    <citation type="journal article" date="2013" name="Curr. Biol.">
        <title>The Genome of the Foraminiferan Reticulomyxa filosa.</title>
        <authorList>
            <person name="Glockner G."/>
            <person name="Hulsmann N."/>
            <person name="Schleicher M."/>
            <person name="Noegel A.A."/>
            <person name="Eichinger L."/>
            <person name="Gallinger C."/>
            <person name="Pawlowski J."/>
            <person name="Sierra R."/>
            <person name="Euteneuer U."/>
            <person name="Pillet L."/>
            <person name="Moustafa A."/>
            <person name="Platzer M."/>
            <person name="Groth M."/>
            <person name="Szafranski K."/>
            <person name="Schliwa M."/>
        </authorList>
    </citation>
    <scope>NUCLEOTIDE SEQUENCE [LARGE SCALE GENOMIC DNA]</scope>
</reference>
<dbReference type="InterPro" id="IPR036322">
    <property type="entry name" value="WD40_repeat_dom_sf"/>
</dbReference>
<feature type="repeat" description="WD" evidence="3">
    <location>
        <begin position="261"/>
        <end position="287"/>
    </location>
</feature>
<dbReference type="PROSITE" id="PS50294">
    <property type="entry name" value="WD_REPEATS_REGION"/>
    <property type="match status" value="3"/>
</dbReference>
<name>X6MDZ4_RETFI</name>